<organism evidence="8 9">
    <name type="scientific">Bacteroides fluxus YIT 12057</name>
    <dbReference type="NCBI Taxonomy" id="763034"/>
    <lineage>
        <taxon>Bacteria</taxon>
        <taxon>Pseudomonadati</taxon>
        <taxon>Bacteroidota</taxon>
        <taxon>Bacteroidia</taxon>
        <taxon>Bacteroidales</taxon>
        <taxon>Bacteroidaceae</taxon>
        <taxon>Bacteroides</taxon>
    </lineage>
</organism>
<keyword evidence="4 8" id="KW-0378">Hydrolase</keyword>
<dbReference type="Pfam" id="PF00754">
    <property type="entry name" value="F5_F8_type_C"/>
    <property type="match status" value="1"/>
</dbReference>
<feature type="active site" description="Proton donor" evidence="6">
    <location>
        <position position="333"/>
    </location>
</feature>
<name>F3PXR4_9BACE</name>
<comment type="catalytic activity">
    <reaction evidence="1">
        <text>Hydrolysis of terminal non-reducing N-acetyl-D-hexosamine residues in N-acetyl-beta-D-hexosaminides.</text>
        <dbReference type="EC" id="3.2.1.52"/>
    </reaction>
</comment>
<dbReference type="eggNOG" id="COG3525">
    <property type="taxonomic scope" value="Bacteria"/>
</dbReference>
<dbReference type="PROSITE" id="PS50022">
    <property type="entry name" value="FA58C_3"/>
    <property type="match status" value="1"/>
</dbReference>
<keyword evidence="9" id="KW-1185">Reference proteome</keyword>
<dbReference type="InterPro" id="IPR029018">
    <property type="entry name" value="Hex-like_dom2"/>
</dbReference>
<dbReference type="PANTHER" id="PTHR22600:SF57">
    <property type="entry name" value="BETA-N-ACETYLHEXOSAMINIDASE"/>
    <property type="match status" value="1"/>
</dbReference>
<dbReference type="GO" id="GO:0016020">
    <property type="term" value="C:membrane"/>
    <property type="evidence" value="ECO:0007669"/>
    <property type="project" value="TreeGrafter"/>
</dbReference>
<dbReference type="InterPro" id="IPR026876">
    <property type="entry name" value="Fn3_assoc_repeat"/>
</dbReference>
<dbReference type="RefSeq" id="WP_009126769.1">
    <property type="nucleotide sequence ID" value="NZ_GL882691.1"/>
</dbReference>
<dbReference type="GeneID" id="86050929"/>
<dbReference type="EC" id="3.2.1.52" evidence="3"/>
<dbReference type="InterPro" id="IPR017853">
    <property type="entry name" value="GH"/>
</dbReference>
<dbReference type="GO" id="GO:0005975">
    <property type="term" value="P:carbohydrate metabolic process"/>
    <property type="evidence" value="ECO:0007669"/>
    <property type="project" value="InterPro"/>
</dbReference>
<dbReference type="InterPro" id="IPR015882">
    <property type="entry name" value="HEX_bac_N"/>
</dbReference>
<dbReference type="PANTHER" id="PTHR22600">
    <property type="entry name" value="BETA-HEXOSAMINIDASE"/>
    <property type="match status" value="1"/>
</dbReference>
<sequence>MRNLLKTAAAIAMTGWLCSCSGEKTEANYRVIPIPQEIVMAAGSEFTLSSGVKIIYPEGNEAMQRNARYLADYLKKATGMDYRVEAGTEGKGNILLQVLPDAEKPEAYQLKVNGEGVVISGASEAGVFYGIQTLRKSIPVVAGSTPVLAGVEINDAPRFDYRGAHFDVSRHFFTVDEVKSFIDMMTLHNMNRLHWHITDDQGWRIEIKKYPLLTEIGSQRKETVIGRNSGEYDGKPYGGFYTQEQAKEIVAYAAERYITVIPEIDLPGHMQAALAAYPHLGCTGGPYDVWTIWGVSDNVLCAGNDSVLTFIDDVLAEIMDIFPSEYIHIGGDECPKVKWQTCPKCQARIKALGIKSDAKHSKEEYLQSFIINHGEKFLNAHGRQMIGWDETLEGGLAPNATVMSWRGEGGGIEAAKQHHDVIMTPNTYLYFDYYQTKDTENEPLGIGGYLPLERVYGYEPMPRSLTPEEQKYIIGVQANHWTEYIPTLSHLQYMALPRWAALCEVQWSSPEEKNYQDFLSRLPQLIKLYQAEGYNYAKHVFDVTADFRANAQTGVVEVSMKTIDNAPIHYTLDGTEPTAVSPVADSVLAIKENCTFRAVAVRPEGNSRILSEKIAFSKSTCKPIVANQPVNKQYEFKGVSTLVDGLKGNGNYKTGRWIAFYRNDMDVTIDLQEPTEISSVAFTTCVEKGDWVFDVRGITVEVSDDNKTFTKVFSEEYPAMKETDRNGLYEHKQTFEPVKARYVHILAPSEHSIPAWHGGKGNPGFLFVDEIVID</sequence>
<feature type="domain" description="F5/8 type C" evidence="7">
    <location>
        <begin position="609"/>
        <end position="745"/>
    </location>
</feature>
<evidence type="ECO:0000256" key="6">
    <source>
        <dbReference type="PIRSR" id="PIRSR625705-1"/>
    </source>
</evidence>
<dbReference type="SUPFAM" id="SSF51445">
    <property type="entry name" value="(Trans)glycosidases"/>
    <property type="match status" value="1"/>
</dbReference>
<dbReference type="SUPFAM" id="SSF49785">
    <property type="entry name" value="Galactose-binding domain-like"/>
    <property type="match status" value="1"/>
</dbReference>
<dbReference type="InterPro" id="IPR015883">
    <property type="entry name" value="Glyco_hydro_20_cat"/>
</dbReference>
<dbReference type="CDD" id="cd06563">
    <property type="entry name" value="GH20_chitobiase-like"/>
    <property type="match status" value="1"/>
</dbReference>
<proteinExistence type="inferred from homology"/>
<comment type="caution">
    <text evidence="8">The sequence shown here is derived from an EMBL/GenBank/DDBJ whole genome shotgun (WGS) entry which is preliminary data.</text>
</comment>
<dbReference type="Gene3D" id="3.30.379.10">
    <property type="entry name" value="Chitobiase/beta-hexosaminidase domain 2-like"/>
    <property type="match status" value="1"/>
</dbReference>
<evidence type="ECO:0000256" key="1">
    <source>
        <dbReference type="ARBA" id="ARBA00001231"/>
    </source>
</evidence>
<reference evidence="8 9" key="1">
    <citation type="submission" date="2011-02" db="EMBL/GenBank/DDBJ databases">
        <authorList>
            <person name="Weinstock G."/>
            <person name="Sodergren E."/>
            <person name="Clifton S."/>
            <person name="Fulton L."/>
            <person name="Fulton B."/>
            <person name="Courtney L."/>
            <person name="Fronick C."/>
            <person name="Harrison M."/>
            <person name="Strong C."/>
            <person name="Farmer C."/>
            <person name="Delahaunty K."/>
            <person name="Markovic C."/>
            <person name="Hall O."/>
            <person name="Minx P."/>
            <person name="Tomlinson C."/>
            <person name="Mitreva M."/>
            <person name="Hou S."/>
            <person name="Chen J."/>
            <person name="Wollam A."/>
            <person name="Pepin K.H."/>
            <person name="Johnson M."/>
            <person name="Bhonagiri V."/>
            <person name="Zhang X."/>
            <person name="Suruliraj S."/>
            <person name="Warren W."/>
            <person name="Chinwalla A."/>
            <person name="Mardis E.R."/>
            <person name="Wilson R.K."/>
        </authorList>
    </citation>
    <scope>NUCLEOTIDE SEQUENCE [LARGE SCALE GENOMIC DNA]</scope>
    <source>
        <strain evidence="8 9">YIT 12057</strain>
    </source>
</reference>
<dbReference type="HOGENOM" id="CLU_007082_5_0_10"/>
<evidence type="ECO:0000256" key="3">
    <source>
        <dbReference type="ARBA" id="ARBA00012663"/>
    </source>
</evidence>
<comment type="similarity">
    <text evidence="2">Belongs to the glycosyl hydrolase 20 family.</text>
</comment>
<evidence type="ECO:0000256" key="5">
    <source>
        <dbReference type="ARBA" id="ARBA00023295"/>
    </source>
</evidence>
<evidence type="ECO:0000259" key="7">
    <source>
        <dbReference type="PROSITE" id="PS50022"/>
    </source>
</evidence>
<dbReference type="Proteomes" id="UP000003416">
    <property type="component" value="Unassembled WGS sequence"/>
</dbReference>
<dbReference type="InterPro" id="IPR000421">
    <property type="entry name" value="FA58C"/>
</dbReference>
<dbReference type="Pfam" id="PF02838">
    <property type="entry name" value="Glyco_hydro_20b"/>
    <property type="match status" value="1"/>
</dbReference>
<dbReference type="Pfam" id="PF00728">
    <property type="entry name" value="Glyco_hydro_20"/>
    <property type="match status" value="1"/>
</dbReference>
<dbReference type="InterPro" id="IPR008979">
    <property type="entry name" value="Galactose-bd-like_sf"/>
</dbReference>
<dbReference type="GO" id="GO:0004563">
    <property type="term" value="F:beta-N-acetylhexosaminidase activity"/>
    <property type="evidence" value="ECO:0007669"/>
    <property type="project" value="UniProtKB-EC"/>
</dbReference>
<dbReference type="STRING" id="763034.HMPREF9446_03562"/>
<dbReference type="Gene3D" id="2.60.120.260">
    <property type="entry name" value="Galactose-binding domain-like"/>
    <property type="match status" value="1"/>
</dbReference>
<dbReference type="EMBL" id="AFBN01000099">
    <property type="protein sequence ID" value="EGF51646.1"/>
    <property type="molecule type" value="Genomic_DNA"/>
</dbReference>
<dbReference type="GO" id="GO:0030203">
    <property type="term" value="P:glycosaminoglycan metabolic process"/>
    <property type="evidence" value="ECO:0007669"/>
    <property type="project" value="TreeGrafter"/>
</dbReference>
<dbReference type="PRINTS" id="PR00738">
    <property type="entry name" value="GLHYDRLASE20"/>
</dbReference>
<dbReference type="SUPFAM" id="SSF55545">
    <property type="entry name" value="beta-N-acetylhexosaminidase-like domain"/>
    <property type="match status" value="1"/>
</dbReference>
<gene>
    <name evidence="8" type="ORF">HMPREF9446_03562</name>
</gene>
<dbReference type="AlphaFoldDB" id="F3PXR4"/>
<evidence type="ECO:0000313" key="8">
    <source>
        <dbReference type="EMBL" id="EGF51646.1"/>
    </source>
</evidence>
<evidence type="ECO:0000256" key="2">
    <source>
        <dbReference type="ARBA" id="ARBA00006285"/>
    </source>
</evidence>
<dbReference type="PROSITE" id="PS51257">
    <property type="entry name" value="PROKAR_LIPOPROTEIN"/>
    <property type="match status" value="1"/>
</dbReference>
<dbReference type="Pfam" id="PF13287">
    <property type="entry name" value="Fn3_assoc"/>
    <property type="match status" value="1"/>
</dbReference>
<keyword evidence="5" id="KW-0326">Glycosidase</keyword>
<evidence type="ECO:0000256" key="4">
    <source>
        <dbReference type="ARBA" id="ARBA00022801"/>
    </source>
</evidence>
<dbReference type="InterPro" id="IPR025705">
    <property type="entry name" value="Beta_hexosaminidase_sua/sub"/>
</dbReference>
<evidence type="ECO:0000313" key="9">
    <source>
        <dbReference type="Proteomes" id="UP000003416"/>
    </source>
</evidence>
<accession>F3PXR4</accession>
<dbReference type="Gene3D" id="3.20.20.80">
    <property type="entry name" value="Glycosidases"/>
    <property type="match status" value="1"/>
</dbReference>
<protein>
    <recommendedName>
        <fullName evidence="3">beta-N-acetylhexosaminidase</fullName>
        <ecNumber evidence="3">3.2.1.52</ecNumber>
    </recommendedName>
</protein>